<name>A0ABX1PQY5_9RHOO</name>
<dbReference type="InterPro" id="IPR027417">
    <property type="entry name" value="P-loop_NTPase"/>
</dbReference>
<gene>
    <name evidence="5" type="primary">coaE</name>
    <name evidence="7" type="ORF">GO606_19325</name>
</gene>
<comment type="subcellular location">
    <subcellularLocation>
        <location evidence="5">Cytoplasm</location>
    </subcellularLocation>
</comment>
<comment type="caution">
    <text evidence="7">The sequence shown here is derived from an EMBL/GenBank/DDBJ whole genome shotgun (WGS) entry which is preliminary data.</text>
</comment>
<accession>A0ABX1PQY5</accession>
<comment type="similarity">
    <text evidence="1 5">Belongs to the CoaE family.</text>
</comment>
<dbReference type="SUPFAM" id="SSF52540">
    <property type="entry name" value="P-loop containing nucleoside triphosphate hydrolases"/>
    <property type="match status" value="1"/>
</dbReference>
<evidence type="ECO:0000256" key="4">
    <source>
        <dbReference type="ARBA" id="ARBA00022993"/>
    </source>
</evidence>
<keyword evidence="5 7" id="KW-0808">Transferase</keyword>
<evidence type="ECO:0000256" key="1">
    <source>
        <dbReference type="ARBA" id="ARBA00009018"/>
    </source>
</evidence>
<evidence type="ECO:0000256" key="6">
    <source>
        <dbReference type="NCBIfam" id="TIGR00152"/>
    </source>
</evidence>
<evidence type="ECO:0000256" key="2">
    <source>
        <dbReference type="ARBA" id="ARBA00022741"/>
    </source>
</evidence>
<sequence>MNSHHFLVGLTGGIGSGKSAAADRLAELGAAVIDTDLIAHALTAPGGAAIEPIREAFGNDVITADGALDRKAMRDLAFSDPQARRQLEAIIHPAIRAESDRQIREACGPYAVLVVPLLIESNSYRERYDRICVVDCPVDVQIARVMTRSHLPEDQVRAIIAVQSSREEKLAAADDVVDNSGDLASLYAQVDRLHARYLAAAGATS</sequence>
<dbReference type="EC" id="2.7.1.24" evidence="5 6"/>
<proteinExistence type="inferred from homology"/>
<dbReference type="RefSeq" id="WP_169120263.1">
    <property type="nucleotide sequence ID" value="NZ_WTVG02000040.1"/>
</dbReference>
<feature type="binding site" evidence="5">
    <location>
        <begin position="15"/>
        <end position="20"/>
    </location>
    <ligand>
        <name>ATP</name>
        <dbReference type="ChEBI" id="CHEBI:30616"/>
    </ligand>
</feature>
<protein>
    <recommendedName>
        <fullName evidence="5 6">Dephospho-CoA kinase</fullName>
        <ecNumber evidence="5 6">2.7.1.24</ecNumber>
    </recommendedName>
    <alternativeName>
        <fullName evidence="5">Dephosphocoenzyme A kinase</fullName>
    </alternativeName>
</protein>
<comment type="pathway">
    <text evidence="5">Cofactor biosynthesis; coenzyme A biosynthesis; CoA from (R)-pantothenate: step 5/5.</text>
</comment>
<comment type="function">
    <text evidence="5">Catalyzes the phosphorylation of the 3'-hydroxyl group of dephosphocoenzyme A to form coenzyme A.</text>
</comment>
<dbReference type="Pfam" id="PF01121">
    <property type="entry name" value="CoaE"/>
    <property type="match status" value="1"/>
</dbReference>
<reference evidence="7" key="1">
    <citation type="submission" date="2019-12" db="EMBL/GenBank/DDBJ databases">
        <title>Comparative genomics gives insights into the taxonomy of the Azoarcus-Aromatoleum group and reveals separate origins of nif in the plant-associated Azoarcus and non-plant-associated Aromatoleum sub-groups.</title>
        <authorList>
            <person name="Lafos M."/>
            <person name="Maluk M."/>
            <person name="Batista M."/>
            <person name="Junghare M."/>
            <person name="Carmona M."/>
            <person name="Faoro H."/>
            <person name="Cruz L.M."/>
            <person name="Battistoni F."/>
            <person name="De Souza E."/>
            <person name="Pedrosa F."/>
            <person name="Chen W.-M."/>
            <person name="Poole P.S."/>
            <person name="Dixon R.A."/>
            <person name="James E.K."/>
        </authorList>
    </citation>
    <scope>NUCLEOTIDE SEQUENCE</scope>
    <source>
        <strain evidence="7">LuFRes1</strain>
    </source>
</reference>
<evidence type="ECO:0000256" key="5">
    <source>
        <dbReference type="HAMAP-Rule" id="MF_00376"/>
    </source>
</evidence>
<keyword evidence="2 5" id="KW-0547">Nucleotide-binding</keyword>
<dbReference type="NCBIfam" id="TIGR00152">
    <property type="entry name" value="dephospho-CoA kinase"/>
    <property type="match status" value="1"/>
</dbReference>
<dbReference type="PANTHER" id="PTHR10695:SF46">
    <property type="entry name" value="BIFUNCTIONAL COENZYME A SYNTHASE-RELATED"/>
    <property type="match status" value="1"/>
</dbReference>
<dbReference type="PANTHER" id="PTHR10695">
    <property type="entry name" value="DEPHOSPHO-COA KINASE-RELATED"/>
    <property type="match status" value="1"/>
</dbReference>
<keyword evidence="5" id="KW-0963">Cytoplasm</keyword>
<evidence type="ECO:0000313" key="8">
    <source>
        <dbReference type="Proteomes" id="UP000615989"/>
    </source>
</evidence>
<evidence type="ECO:0000256" key="3">
    <source>
        <dbReference type="ARBA" id="ARBA00022840"/>
    </source>
</evidence>
<evidence type="ECO:0000313" key="7">
    <source>
        <dbReference type="EMBL" id="NMG26811.1"/>
    </source>
</evidence>
<comment type="catalytic activity">
    <reaction evidence="5">
        <text>3'-dephospho-CoA + ATP = ADP + CoA + H(+)</text>
        <dbReference type="Rhea" id="RHEA:18245"/>
        <dbReference type="ChEBI" id="CHEBI:15378"/>
        <dbReference type="ChEBI" id="CHEBI:30616"/>
        <dbReference type="ChEBI" id="CHEBI:57287"/>
        <dbReference type="ChEBI" id="CHEBI:57328"/>
        <dbReference type="ChEBI" id="CHEBI:456216"/>
        <dbReference type="EC" id="2.7.1.24"/>
    </reaction>
</comment>
<keyword evidence="5 7" id="KW-0418">Kinase</keyword>
<dbReference type="HAMAP" id="MF_00376">
    <property type="entry name" value="Dephospho_CoA_kinase"/>
    <property type="match status" value="1"/>
</dbReference>
<dbReference type="PROSITE" id="PS51219">
    <property type="entry name" value="DPCK"/>
    <property type="match status" value="1"/>
</dbReference>
<dbReference type="Gene3D" id="3.40.50.300">
    <property type="entry name" value="P-loop containing nucleotide triphosphate hydrolases"/>
    <property type="match status" value="1"/>
</dbReference>
<dbReference type="CDD" id="cd02022">
    <property type="entry name" value="DPCK"/>
    <property type="match status" value="1"/>
</dbReference>
<keyword evidence="4 5" id="KW-0173">Coenzyme A biosynthesis</keyword>
<keyword evidence="3 5" id="KW-0067">ATP-binding</keyword>
<dbReference type="GO" id="GO:0004140">
    <property type="term" value="F:dephospho-CoA kinase activity"/>
    <property type="evidence" value="ECO:0007669"/>
    <property type="project" value="UniProtKB-EC"/>
</dbReference>
<dbReference type="EMBL" id="WTVG01000095">
    <property type="protein sequence ID" value="NMG26811.1"/>
    <property type="molecule type" value="Genomic_DNA"/>
</dbReference>
<keyword evidence="8" id="KW-1185">Reference proteome</keyword>
<dbReference type="InterPro" id="IPR001977">
    <property type="entry name" value="Depp_CoAkinase"/>
</dbReference>
<dbReference type="Proteomes" id="UP000615989">
    <property type="component" value="Unassembled WGS sequence"/>
</dbReference>
<organism evidence="7 8">
    <name type="scientific">Aromatoleum anaerobium</name>
    <dbReference type="NCBI Taxonomy" id="182180"/>
    <lineage>
        <taxon>Bacteria</taxon>
        <taxon>Pseudomonadati</taxon>
        <taxon>Pseudomonadota</taxon>
        <taxon>Betaproteobacteria</taxon>
        <taxon>Rhodocyclales</taxon>
        <taxon>Rhodocyclaceae</taxon>
        <taxon>Aromatoleum</taxon>
    </lineage>
</organism>